<gene>
    <name evidence="1" type="ORF">VI08_09315</name>
</gene>
<protein>
    <submittedName>
        <fullName evidence="1">Uncharacterized protein</fullName>
    </submittedName>
</protein>
<accession>A0A0F3KXM0</accession>
<dbReference type="Pfam" id="PF20329">
    <property type="entry name" value="DUF6624"/>
    <property type="match status" value="1"/>
</dbReference>
<keyword evidence="2" id="KW-1185">Reference proteome</keyword>
<name>A0A0F3KXM0_9GAMM</name>
<dbReference type="InterPro" id="IPR046732">
    <property type="entry name" value="DUF6624"/>
</dbReference>
<dbReference type="PATRIC" id="fig|345309.4.peg.1092"/>
<sequence>MPEVRAETLRLGAMDQAVRVWPDHPTDDEDKALIKRMEETDAYTEPRIRAMFRAHGIPSPALVGRAATHSAYLVIQHAINDPGLMRAALGQAKWMAARGDLPRIDYALLSDRVDCVLDHRPQQFGTQGSRNPKSHWYCPIADPNHVNDRRAALHLAPMGDEAIFGTAGKPSN</sequence>
<dbReference type="Proteomes" id="UP000033651">
    <property type="component" value="Unassembled WGS sequence"/>
</dbReference>
<organism evidence="1 2">
    <name type="scientific">Luteibacter yeojuensis</name>
    <dbReference type="NCBI Taxonomy" id="345309"/>
    <lineage>
        <taxon>Bacteria</taxon>
        <taxon>Pseudomonadati</taxon>
        <taxon>Pseudomonadota</taxon>
        <taxon>Gammaproteobacteria</taxon>
        <taxon>Lysobacterales</taxon>
        <taxon>Rhodanobacteraceae</taxon>
        <taxon>Luteibacter</taxon>
    </lineage>
</organism>
<reference evidence="1 2" key="1">
    <citation type="submission" date="2015-03" db="EMBL/GenBank/DDBJ databases">
        <title>Draft genome sequence of Luteibacter yeojuensis strain SU11.</title>
        <authorList>
            <person name="Sulaiman J."/>
            <person name="Priya K."/>
            <person name="Chan K.-G."/>
        </authorList>
    </citation>
    <scope>NUCLEOTIDE SEQUENCE [LARGE SCALE GENOMIC DNA]</scope>
    <source>
        <strain evidence="1 2">SU11</strain>
    </source>
</reference>
<evidence type="ECO:0000313" key="1">
    <source>
        <dbReference type="EMBL" id="KJV34859.1"/>
    </source>
</evidence>
<evidence type="ECO:0000313" key="2">
    <source>
        <dbReference type="Proteomes" id="UP000033651"/>
    </source>
</evidence>
<dbReference type="AlphaFoldDB" id="A0A0F3KXM0"/>
<proteinExistence type="predicted"/>
<comment type="caution">
    <text evidence="1">The sequence shown here is derived from an EMBL/GenBank/DDBJ whole genome shotgun (WGS) entry which is preliminary data.</text>
</comment>
<dbReference type="EMBL" id="JZRB01000018">
    <property type="protein sequence ID" value="KJV34859.1"/>
    <property type="molecule type" value="Genomic_DNA"/>
</dbReference>